<evidence type="ECO:0000256" key="1">
    <source>
        <dbReference type="SAM" id="MobiDB-lite"/>
    </source>
</evidence>
<feature type="compositionally biased region" description="Polar residues" evidence="1">
    <location>
        <begin position="37"/>
        <end position="46"/>
    </location>
</feature>
<reference evidence="2 3" key="1">
    <citation type="submission" date="2018-06" db="EMBL/GenBank/DDBJ databases">
        <authorList>
            <consortium name="Pathogen Informatics"/>
            <person name="Doyle S."/>
        </authorList>
    </citation>
    <scope>NUCLEOTIDE SEQUENCE [LARGE SCALE GENOMIC DNA]</scope>
    <source>
        <strain evidence="2 3">NCTC11179</strain>
    </source>
</reference>
<feature type="compositionally biased region" description="Basic and acidic residues" evidence="1">
    <location>
        <begin position="65"/>
        <end position="82"/>
    </location>
</feature>
<sequence>MKLSAILPLFVLALGLTNCTDKSKETQEPQYIKREQTTSTSGSQPVQIPMHGTKENSSSGLSSFKMKEDMKENTTEKNTADE</sequence>
<feature type="compositionally biased region" description="Basic and acidic residues" evidence="1">
    <location>
        <begin position="21"/>
        <end position="36"/>
    </location>
</feature>
<proteinExistence type="predicted"/>
<name>A0A378U5L9_MYROD</name>
<accession>A0A378U5L9</accession>
<gene>
    <name evidence="2" type="ORF">NCTC11179_02949</name>
</gene>
<dbReference type="EMBL" id="UGQL01000002">
    <property type="protein sequence ID" value="STZ69443.1"/>
    <property type="molecule type" value="Genomic_DNA"/>
</dbReference>
<dbReference type="AlphaFoldDB" id="A0A378U5L9"/>
<evidence type="ECO:0000313" key="2">
    <source>
        <dbReference type="EMBL" id="STZ69443.1"/>
    </source>
</evidence>
<organism evidence="2 3">
    <name type="scientific">Myroides odoratus</name>
    <name type="common">Flavobacterium odoratum</name>
    <dbReference type="NCBI Taxonomy" id="256"/>
    <lineage>
        <taxon>Bacteria</taxon>
        <taxon>Pseudomonadati</taxon>
        <taxon>Bacteroidota</taxon>
        <taxon>Flavobacteriia</taxon>
        <taxon>Flavobacteriales</taxon>
        <taxon>Flavobacteriaceae</taxon>
        <taxon>Myroides</taxon>
    </lineage>
</organism>
<dbReference type="RefSeq" id="WP_115092183.1">
    <property type="nucleotide sequence ID" value="NZ_CP068107.1"/>
</dbReference>
<dbReference type="Proteomes" id="UP000255024">
    <property type="component" value="Unassembled WGS sequence"/>
</dbReference>
<feature type="region of interest" description="Disordered" evidence="1">
    <location>
        <begin position="21"/>
        <end position="82"/>
    </location>
</feature>
<protein>
    <submittedName>
        <fullName evidence="2">Uncharacterized protein</fullName>
    </submittedName>
</protein>
<keyword evidence="3" id="KW-1185">Reference proteome</keyword>
<evidence type="ECO:0000313" key="3">
    <source>
        <dbReference type="Proteomes" id="UP000255024"/>
    </source>
</evidence>